<evidence type="ECO:0000313" key="2">
    <source>
        <dbReference type="EMBL" id="EFW14146.1"/>
    </source>
</evidence>
<dbReference type="HOGENOM" id="CLU_1161034_0_0_1"/>
<organism evidence="3">
    <name type="scientific">Coccidioides posadasii (strain RMSCC 757 / Silveira)</name>
    <name type="common">Valley fever fungus</name>
    <dbReference type="NCBI Taxonomy" id="443226"/>
    <lineage>
        <taxon>Eukaryota</taxon>
        <taxon>Fungi</taxon>
        <taxon>Dikarya</taxon>
        <taxon>Ascomycota</taxon>
        <taxon>Pezizomycotina</taxon>
        <taxon>Eurotiomycetes</taxon>
        <taxon>Eurotiomycetidae</taxon>
        <taxon>Onygenales</taxon>
        <taxon>Onygenaceae</taxon>
        <taxon>Coccidioides</taxon>
    </lineage>
</organism>
<accession>E9DHC1</accession>
<evidence type="ECO:0000256" key="1">
    <source>
        <dbReference type="SAM" id="MobiDB-lite"/>
    </source>
</evidence>
<dbReference type="STRING" id="443226.E9DHC1"/>
<dbReference type="VEuPathDB" id="FungiDB:CPSG_09220"/>
<sequence length="239" mass="27554">MAKEEEKRELYLEQRRLRNRKHQLYTDTLQEFQESHPRRPGETTRTNPATSTYFHYTRRIMLEHDALARILPMSVELRSREGREALHAMEALCKQDCTVVYRTSLEPIDWKCIYCIPTEDDHTCITAIESTSGRWMAVNLLSYASNAISGSRARRAGITIAKSTWTSLRTFSALPRRIVCANTFLTRIAQTFVTITMITSGESRRTRPAIIQSAEKHFPRLQISDTTLWTSTALLDPKT</sequence>
<feature type="compositionally biased region" description="Basic and acidic residues" evidence="1">
    <location>
        <begin position="33"/>
        <end position="42"/>
    </location>
</feature>
<reference evidence="3" key="1">
    <citation type="journal article" date="2010" name="Genome Res.">
        <title>Population genomic sequencing of Coccidioides fungi reveals recent hybridization and transposon control.</title>
        <authorList>
            <person name="Neafsey D.E."/>
            <person name="Barker B.M."/>
            <person name="Sharpton T.J."/>
            <person name="Stajich J.E."/>
            <person name="Park D.J."/>
            <person name="Whiston E."/>
            <person name="Hung C.-Y."/>
            <person name="McMahan C."/>
            <person name="White J."/>
            <person name="Sykes S."/>
            <person name="Heiman D."/>
            <person name="Young S."/>
            <person name="Zeng Q."/>
            <person name="Abouelleil A."/>
            <person name="Aftuck L."/>
            <person name="Bessette D."/>
            <person name="Brown A."/>
            <person name="FitzGerald M."/>
            <person name="Lui A."/>
            <person name="Macdonald J.P."/>
            <person name="Priest M."/>
            <person name="Orbach M.J."/>
            <person name="Galgiani J.N."/>
            <person name="Kirkland T.N."/>
            <person name="Cole G.T."/>
            <person name="Birren B.W."/>
            <person name="Henn M.R."/>
            <person name="Taylor J.W."/>
            <person name="Rounsley S.D."/>
        </authorList>
    </citation>
    <scope>NUCLEOTIDE SEQUENCE [LARGE SCALE GENOMIC DNA]</scope>
    <source>
        <strain evidence="3">RMSCC 757 / Silveira</strain>
    </source>
</reference>
<dbReference type="AlphaFoldDB" id="E9DHC1"/>
<dbReference type="VEuPathDB" id="FungiDB:D8B26_002480"/>
<name>E9DHC1_COCPS</name>
<dbReference type="EMBL" id="GL636508">
    <property type="protein sequence ID" value="EFW14146.1"/>
    <property type="molecule type" value="Genomic_DNA"/>
</dbReference>
<feature type="region of interest" description="Disordered" evidence="1">
    <location>
        <begin position="30"/>
        <end position="50"/>
    </location>
</feature>
<reference evidence="3" key="2">
    <citation type="submission" date="2010-03" db="EMBL/GenBank/DDBJ databases">
        <title>The genome sequence of Coccidioides posadasii strain Silveira.</title>
        <authorList>
            <consortium name="The Broad Institute Genome Sequencing Center for Infectious Disease"/>
            <person name="Neafsey D."/>
            <person name="Orbach M."/>
            <person name="Henn M.R."/>
            <person name="Cole G.T."/>
            <person name="Galgiani J."/>
            <person name="Gardner M.J."/>
            <person name="Kirkland T.N."/>
            <person name="Taylor J.W."/>
            <person name="Young S.K."/>
            <person name="Zeng Q."/>
            <person name="Koehrsen M."/>
            <person name="Alvarado L."/>
            <person name="Berlin A."/>
            <person name="Borenstein D."/>
            <person name="Chapman S.B."/>
            <person name="Chen Z."/>
            <person name="Engels R."/>
            <person name="Freedman E."/>
            <person name="Gellesch M."/>
            <person name="Goldberg J."/>
            <person name="Griggs A."/>
            <person name="Gujja S."/>
            <person name="Heilman E."/>
            <person name="Heiman D."/>
            <person name="Howarth C."/>
            <person name="Jen D."/>
            <person name="Larson L."/>
            <person name="Mehta T."/>
            <person name="Neiman D."/>
            <person name="Park D."/>
            <person name="Pearson M."/>
            <person name="Richards J."/>
            <person name="Roberts A."/>
            <person name="Saif S."/>
            <person name="Shea T."/>
            <person name="Shenoy N."/>
            <person name="Sisk P."/>
            <person name="Stolte C."/>
            <person name="Sykes S."/>
            <person name="Walk T."/>
            <person name="White J."/>
            <person name="Yandava C."/>
            <person name="Haas B."/>
            <person name="Nusbaum C."/>
            <person name="Birren B."/>
        </authorList>
    </citation>
    <scope>NUCLEOTIDE SEQUENCE [LARGE SCALE GENOMIC DNA]</scope>
    <source>
        <strain evidence="3">RMSCC 757 / Silveira</strain>
    </source>
</reference>
<proteinExistence type="predicted"/>
<gene>
    <name evidence="2" type="ORF">CPSG_09220</name>
</gene>
<dbReference type="Proteomes" id="UP000002497">
    <property type="component" value="Unassembled WGS sequence"/>
</dbReference>
<protein>
    <submittedName>
        <fullName evidence="2">Predicted protein</fullName>
    </submittedName>
</protein>
<evidence type="ECO:0000313" key="3">
    <source>
        <dbReference type="Proteomes" id="UP000002497"/>
    </source>
</evidence>
<keyword evidence="3" id="KW-1185">Reference proteome</keyword>